<comment type="caution">
    <text evidence="3">The sequence shown here is derived from an EMBL/GenBank/DDBJ whole genome shotgun (WGS) entry which is preliminary data.</text>
</comment>
<dbReference type="PANTHER" id="PTHR47457">
    <property type="entry name" value="OS05G0345500 PROTEIN"/>
    <property type="match status" value="1"/>
</dbReference>
<dbReference type="InterPro" id="IPR011333">
    <property type="entry name" value="SKP1/BTB/POZ_sf"/>
</dbReference>
<dbReference type="Gene3D" id="3.30.710.10">
    <property type="entry name" value="Potassium Channel Kv1.1, Chain A"/>
    <property type="match status" value="1"/>
</dbReference>
<dbReference type="InterPro" id="IPR000210">
    <property type="entry name" value="BTB/POZ_dom"/>
</dbReference>
<dbReference type="PROSITE" id="PS50022">
    <property type="entry name" value="FA58C_3"/>
    <property type="match status" value="1"/>
</dbReference>
<proteinExistence type="predicted"/>
<feature type="domain" description="F5/8 type C" evidence="1">
    <location>
        <begin position="429"/>
        <end position="538"/>
    </location>
</feature>
<evidence type="ECO:0000259" key="2">
    <source>
        <dbReference type="PROSITE" id="PS50097"/>
    </source>
</evidence>
<dbReference type="PROSITE" id="PS50097">
    <property type="entry name" value="BTB"/>
    <property type="match status" value="1"/>
</dbReference>
<dbReference type="OrthoDB" id="10266865at2759"/>
<accession>A0A8J4PSY2</accession>
<dbReference type="EMBL" id="AJWJ01000258">
    <property type="protein sequence ID" value="KAF2072681.1"/>
    <property type="molecule type" value="Genomic_DNA"/>
</dbReference>
<evidence type="ECO:0000313" key="4">
    <source>
        <dbReference type="Proteomes" id="UP000695562"/>
    </source>
</evidence>
<keyword evidence="4" id="KW-1185">Reference proteome</keyword>
<dbReference type="InterPro" id="IPR000421">
    <property type="entry name" value="FA58C"/>
</dbReference>
<evidence type="ECO:0000313" key="3">
    <source>
        <dbReference type="EMBL" id="KAF2072681.1"/>
    </source>
</evidence>
<sequence length="563" mass="65417">MITTEYFKNGFGEYIENKRFSDVKLVCGDKVYHTHRIILAYSSEFFARLLLSEFRESSQTVIELKQPDPFNVFSHVLCFMYNGKILISPENVIPLLSMADLYLIKDLNSICTKYLELNLHRENVLTVLRSSIEFHFDEITQRCITILCKNFPFVCENSLDNSNQNNNSNNSNSNEEEYDFSFLPPRIFYRILKHPYLVVKSEYTLYKIVLLFINSYNNNQNNNNQNNNQDIDDSKSTTSSTSPIIVQETEIQDNIKVSDLLSQIRYIWMTFDQLKEVSNNPLIPKEILFETFLERLKKYENNNINSQNNNSGTKLIRNLSHSTNLTTTTTTTNHNTVITTITATLPNQQQQQQVNSETNQRLLPRPPQSILFEYTFDFDNKGVFYWIATNGCKHKWINPHLSNKIKITSSSVDKGNVYEIVGLVPCEFWTKDVPASWVMIDLGPNRALIPMCYTIRHGLSFKSDSLRTWDFQGSQNGEQWTVLKRHTNDLSLNLKYATFSWPIQGVEIAYRYFRILQTGKNSNNRNFLVIGGLEVYGELLQLDNNNLNFIDHHHSHGHSQSHH</sequence>
<evidence type="ECO:0000259" key="1">
    <source>
        <dbReference type="PROSITE" id="PS50022"/>
    </source>
</evidence>
<dbReference type="SMART" id="SM00225">
    <property type="entry name" value="BTB"/>
    <property type="match status" value="1"/>
</dbReference>
<dbReference type="AlphaFoldDB" id="A0A8J4PSY2"/>
<organism evidence="3 4">
    <name type="scientific">Polysphondylium violaceum</name>
    <dbReference type="NCBI Taxonomy" id="133409"/>
    <lineage>
        <taxon>Eukaryota</taxon>
        <taxon>Amoebozoa</taxon>
        <taxon>Evosea</taxon>
        <taxon>Eumycetozoa</taxon>
        <taxon>Dictyostelia</taxon>
        <taxon>Dictyosteliales</taxon>
        <taxon>Dictyosteliaceae</taxon>
        <taxon>Polysphondylium</taxon>
    </lineage>
</organism>
<gene>
    <name evidence="3" type="ORF">CYY_006015</name>
</gene>
<evidence type="ECO:0008006" key="5">
    <source>
        <dbReference type="Google" id="ProtNLM"/>
    </source>
</evidence>
<dbReference type="Gene3D" id="2.60.120.260">
    <property type="entry name" value="Galactose-binding domain-like"/>
    <property type="match status" value="1"/>
</dbReference>
<dbReference type="SUPFAM" id="SSF49785">
    <property type="entry name" value="Galactose-binding domain-like"/>
    <property type="match status" value="1"/>
</dbReference>
<name>A0A8J4PSY2_9MYCE</name>
<dbReference type="Pfam" id="PF00651">
    <property type="entry name" value="BTB"/>
    <property type="match status" value="1"/>
</dbReference>
<dbReference type="Proteomes" id="UP000695562">
    <property type="component" value="Unassembled WGS sequence"/>
</dbReference>
<protein>
    <recommendedName>
        <fullName evidence="5">BTB domain-containing protein</fullName>
    </recommendedName>
</protein>
<dbReference type="PANTHER" id="PTHR47457:SF1">
    <property type="entry name" value="BTB DOMAIN-CONTAINING PROTEIN-RELATED"/>
    <property type="match status" value="1"/>
</dbReference>
<dbReference type="InterPro" id="IPR008979">
    <property type="entry name" value="Galactose-bd-like_sf"/>
</dbReference>
<dbReference type="SUPFAM" id="SSF54695">
    <property type="entry name" value="POZ domain"/>
    <property type="match status" value="1"/>
</dbReference>
<reference evidence="3" key="1">
    <citation type="submission" date="2020-01" db="EMBL/GenBank/DDBJ databases">
        <title>Development of genomics and gene disruption for Polysphondylium violaceum indicates a role for the polyketide synthase stlB in stalk morphogenesis.</title>
        <authorList>
            <person name="Narita B."/>
            <person name="Kawabe Y."/>
            <person name="Kin K."/>
            <person name="Saito T."/>
            <person name="Gibbs R."/>
            <person name="Kuspa A."/>
            <person name="Muzny D."/>
            <person name="Queller D."/>
            <person name="Richards S."/>
            <person name="Strassman J."/>
            <person name="Sucgang R."/>
            <person name="Worley K."/>
            <person name="Schaap P."/>
        </authorList>
    </citation>
    <scope>NUCLEOTIDE SEQUENCE</scope>
    <source>
        <strain evidence="3">QSvi11</strain>
    </source>
</reference>
<feature type="domain" description="BTB" evidence="2">
    <location>
        <begin position="21"/>
        <end position="89"/>
    </location>
</feature>
<dbReference type="SMART" id="SM00231">
    <property type="entry name" value="FA58C"/>
    <property type="match status" value="1"/>
</dbReference>